<gene>
    <name evidence="2" type="ORF">TSPGSL018_29884</name>
</gene>
<protein>
    <submittedName>
        <fullName evidence="2">Uncharacterized protein</fullName>
    </submittedName>
</protein>
<reference evidence="2" key="1">
    <citation type="submission" date="2014-05" db="EMBL/GenBank/DDBJ databases">
        <title>The transcriptome of the halophilic microalga Tetraselmis sp. GSL018 isolated from the Great Salt Lake, Utah.</title>
        <authorList>
            <person name="Jinkerson R.E."/>
            <person name="D'Adamo S."/>
            <person name="Posewitz M.C."/>
        </authorList>
    </citation>
    <scope>NUCLEOTIDE SEQUENCE</scope>
    <source>
        <strain evidence="2">GSL018</strain>
    </source>
</reference>
<feature type="non-terminal residue" evidence="2">
    <location>
        <position position="94"/>
    </location>
</feature>
<dbReference type="AlphaFoldDB" id="A0A061QNT5"/>
<dbReference type="EMBL" id="GBEZ01027212">
    <property type="protein sequence ID" value="JAC60074.1"/>
    <property type="molecule type" value="Transcribed_RNA"/>
</dbReference>
<accession>A0A061QNT5</accession>
<feature type="non-terminal residue" evidence="2">
    <location>
        <position position="1"/>
    </location>
</feature>
<evidence type="ECO:0000313" key="2">
    <source>
        <dbReference type="EMBL" id="JAC60074.1"/>
    </source>
</evidence>
<proteinExistence type="predicted"/>
<feature type="region of interest" description="Disordered" evidence="1">
    <location>
        <begin position="73"/>
        <end position="94"/>
    </location>
</feature>
<sequence length="94" mass="10181">VQAPDAQEFREERRRGRSRRPVSALHGICGAGGWFPASALCHSRVPSMSALRRGPPSGDSFPTAARHRVMARLQNSLPPSAPRCDQPSTVARPP</sequence>
<organism evidence="2">
    <name type="scientific">Tetraselmis sp. GSL018</name>
    <dbReference type="NCBI Taxonomy" id="582737"/>
    <lineage>
        <taxon>Eukaryota</taxon>
        <taxon>Viridiplantae</taxon>
        <taxon>Chlorophyta</taxon>
        <taxon>core chlorophytes</taxon>
        <taxon>Chlorodendrophyceae</taxon>
        <taxon>Chlorodendrales</taxon>
        <taxon>Chlorodendraceae</taxon>
        <taxon>Tetraselmis</taxon>
    </lineage>
</organism>
<evidence type="ECO:0000256" key="1">
    <source>
        <dbReference type="SAM" id="MobiDB-lite"/>
    </source>
</evidence>
<feature type="region of interest" description="Disordered" evidence="1">
    <location>
        <begin position="1"/>
        <end position="22"/>
    </location>
</feature>
<name>A0A061QNT5_9CHLO</name>